<feature type="domain" description="AMP-dependent synthetase/ligase" evidence="1">
    <location>
        <begin position="13"/>
        <end position="373"/>
    </location>
</feature>
<evidence type="ECO:0000313" key="3">
    <source>
        <dbReference type="Proteomes" id="UP001382904"/>
    </source>
</evidence>
<dbReference type="EMBL" id="JBBKAM010000002">
    <property type="protein sequence ID" value="MEJ8643171.1"/>
    <property type="molecule type" value="Genomic_DNA"/>
</dbReference>
<dbReference type="Proteomes" id="UP001382904">
    <property type="component" value="Unassembled WGS sequence"/>
</dbReference>
<dbReference type="Pfam" id="PF00501">
    <property type="entry name" value="AMP-binding"/>
    <property type="match status" value="1"/>
</dbReference>
<dbReference type="PANTHER" id="PTHR45527">
    <property type="entry name" value="NONRIBOSOMAL PEPTIDE SYNTHETASE"/>
    <property type="match status" value="1"/>
</dbReference>
<dbReference type="PANTHER" id="PTHR45527:SF1">
    <property type="entry name" value="FATTY ACID SYNTHASE"/>
    <property type="match status" value="1"/>
</dbReference>
<dbReference type="InterPro" id="IPR010071">
    <property type="entry name" value="AA_adenyl_dom"/>
</dbReference>
<keyword evidence="3" id="KW-1185">Reference proteome</keyword>
<dbReference type="InterPro" id="IPR000873">
    <property type="entry name" value="AMP-dep_synth/lig_dom"/>
</dbReference>
<evidence type="ECO:0000313" key="2">
    <source>
        <dbReference type="EMBL" id="MEJ8643171.1"/>
    </source>
</evidence>
<evidence type="ECO:0000259" key="1">
    <source>
        <dbReference type="Pfam" id="PF00501"/>
    </source>
</evidence>
<reference evidence="2 3" key="1">
    <citation type="submission" date="2024-03" db="EMBL/GenBank/DDBJ databases">
        <title>Novel Streptomyces species of biotechnological and ecological value are a feature of Machair soil.</title>
        <authorList>
            <person name="Prole J.R."/>
            <person name="Goodfellow M."/>
            <person name="Allenby N."/>
            <person name="Ward A.C."/>
        </authorList>
    </citation>
    <scope>NUCLEOTIDE SEQUENCE [LARGE SCALE GENOMIC DNA]</scope>
    <source>
        <strain evidence="2 3">MS1.HAVA.3</strain>
    </source>
</reference>
<sequence length="530" mass="58047">MNDRQQRTLYQWFEESALRHPGLPALEIGDEVLTYGELRALALTLADRIAAKHGSPPTRVALAATRSVAAYAGYLAVQRLGASVVPLNPDYPAQRNLDIAQRAGVEVALVDTRSADLFARLPERYRPTVLGLDEDERASGTLTDVLEQSLPPVPDDPDREAYLLFTSGSTGQPKGVPIRHRNTSLFLAHDIERYEIAPGARLTQTFGLTFDAHVIDLFATWGGGATLVVPLAADLYRPVDFIVERELTHWFSVPSVIRQAQRLGNLPLGRAVTLRHSMFGAEPVTVQHAELWRAVAPNAVIHNLYGPTELTVCCTNHALSGPSAHWPEFTGGTVPIGVPFPGMETVLLDEEGLAADDEGELCVRGPQRFAGYLDPRENAGRFVAYEADGGPAVGYDGSTALTDRHWYRTGDRVRREYGLYVHWGRLDQQVKVRGFRIELGEVEAAVHRHPHVIDAAVLALPGPDGETELVGAYAGREVDPERFDAWLRELLPLHMVPASLTHLPGGLPLNDNGKTDRKALARILDTTEGS</sequence>
<protein>
    <submittedName>
        <fullName evidence="2">Amino acid adenylation domain-containing protein</fullName>
    </submittedName>
</protein>
<dbReference type="Gene3D" id="3.30.300.30">
    <property type="match status" value="1"/>
</dbReference>
<dbReference type="InterPro" id="IPR045851">
    <property type="entry name" value="AMP-bd_C_sf"/>
</dbReference>
<dbReference type="InterPro" id="IPR020845">
    <property type="entry name" value="AMP-binding_CS"/>
</dbReference>
<comment type="caution">
    <text evidence="2">The sequence shown here is derived from an EMBL/GenBank/DDBJ whole genome shotgun (WGS) entry which is preliminary data.</text>
</comment>
<dbReference type="NCBIfam" id="TIGR01733">
    <property type="entry name" value="AA-adenyl-dom"/>
    <property type="match status" value="1"/>
</dbReference>
<dbReference type="InterPro" id="IPR042099">
    <property type="entry name" value="ANL_N_sf"/>
</dbReference>
<dbReference type="PROSITE" id="PS00455">
    <property type="entry name" value="AMP_BINDING"/>
    <property type="match status" value="1"/>
</dbReference>
<gene>
    <name evidence="2" type="ORF">WKI68_20840</name>
</gene>
<dbReference type="SUPFAM" id="SSF56801">
    <property type="entry name" value="Acetyl-CoA synthetase-like"/>
    <property type="match status" value="1"/>
</dbReference>
<organism evidence="2 3">
    <name type="scientific">Streptomyces caledonius</name>
    <dbReference type="NCBI Taxonomy" id="3134107"/>
    <lineage>
        <taxon>Bacteria</taxon>
        <taxon>Bacillati</taxon>
        <taxon>Actinomycetota</taxon>
        <taxon>Actinomycetes</taxon>
        <taxon>Kitasatosporales</taxon>
        <taxon>Streptomycetaceae</taxon>
        <taxon>Streptomyces</taxon>
    </lineage>
</organism>
<dbReference type="Gene3D" id="3.40.50.12780">
    <property type="entry name" value="N-terminal domain of ligase-like"/>
    <property type="match status" value="1"/>
</dbReference>
<name>A0ABU8U5J8_9ACTN</name>
<accession>A0ABU8U5J8</accession>
<proteinExistence type="predicted"/>